<dbReference type="GO" id="GO:0009289">
    <property type="term" value="C:pilus"/>
    <property type="evidence" value="ECO:0007669"/>
    <property type="project" value="InterPro"/>
</dbReference>
<sequence length="155" mass="15474">MKKALLIATSLFIAGQAAATETRTVDIIADVPSDTFYVVEASGSDIFSATQTMNYDVVAKTFAPVTGGITFQASAGSITAAVTGTPTLTGSDPANTVPLTVQIGNVTLSATAAEIAPASSAGVPTTEQLRVSATAGGNAPAADSYSGVVNLIFEN</sequence>
<evidence type="ECO:0008006" key="4">
    <source>
        <dbReference type="Google" id="ProtNLM"/>
    </source>
</evidence>
<dbReference type="Gene3D" id="2.60.40.2040">
    <property type="entry name" value="CFA/I fimbrial subunit E, pilin domain"/>
    <property type="match status" value="1"/>
</dbReference>
<name>A0A3P3Q9L9_9GAMM</name>
<feature type="signal peptide" evidence="1">
    <location>
        <begin position="1"/>
        <end position="19"/>
    </location>
</feature>
<dbReference type="Pfam" id="PF04449">
    <property type="entry name" value="Fimbrial_CS1"/>
    <property type="match status" value="1"/>
</dbReference>
<reference evidence="2 3" key="1">
    <citation type="submission" date="2018-11" db="EMBL/GenBank/DDBJ databases">
        <title>Draft genome analysis of Rheinheimera mesophila isolated from an industrial waste site.</title>
        <authorList>
            <person name="Yu Q."/>
            <person name="Qi Y."/>
            <person name="Zhang H."/>
            <person name="Lu Y."/>
            <person name="Pu J."/>
        </authorList>
    </citation>
    <scope>NUCLEOTIDE SEQUENCE [LARGE SCALE GENOMIC DNA]</scope>
    <source>
        <strain evidence="2 3">IITR13</strain>
    </source>
</reference>
<gene>
    <name evidence="2" type="ORF">EIK76_17765</name>
</gene>
<organism evidence="2 3">
    <name type="scientific">Rheinheimera mesophila</name>
    <dbReference type="NCBI Taxonomy" id="1547515"/>
    <lineage>
        <taxon>Bacteria</taxon>
        <taxon>Pseudomonadati</taxon>
        <taxon>Pseudomonadota</taxon>
        <taxon>Gammaproteobacteria</taxon>
        <taxon>Chromatiales</taxon>
        <taxon>Chromatiaceae</taxon>
        <taxon>Rheinheimera</taxon>
    </lineage>
</organism>
<evidence type="ECO:0000313" key="3">
    <source>
        <dbReference type="Proteomes" id="UP000276260"/>
    </source>
</evidence>
<evidence type="ECO:0000313" key="2">
    <source>
        <dbReference type="EMBL" id="RRJ17892.1"/>
    </source>
</evidence>
<dbReference type="EMBL" id="RRCF01000021">
    <property type="protein sequence ID" value="RRJ17892.1"/>
    <property type="molecule type" value="Genomic_DNA"/>
</dbReference>
<dbReference type="RefSeq" id="WP_148092663.1">
    <property type="nucleotide sequence ID" value="NZ_RRCF01000021.1"/>
</dbReference>
<dbReference type="Proteomes" id="UP000276260">
    <property type="component" value="Unassembled WGS sequence"/>
</dbReference>
<dbReference type="InterPro" id="IPR007540">
    <property type="entry name" value="Fimbrial_CS1-type"/>
</dbReference>
<protein>
    <recommendedName>
        <fullName evidence="4">Adhesin</fullName>
    </recommendedName>
</protein>
<proteinExistence type="predicted"/>
<feature type="non-terminal residue" evidence="2">
    <location>
        <position position="155"/>
    </location>
</feature>
<feature type="chain" id="PRO_5018325464" description="Adhesin" evidence="1">
    <location>
        <begin position="20"/>
        <end position="155"/>
    </location>
</feature>
<dbReference type="AlphaFoldDB" id="A0A3P3Q9L9"/>
<keyword evidence="3" id="KW-1185">Reference proteome</keyword>
<dbReference type="OrthoDB" id="6631372at2"/>
<comment type="caution">
    <text evidence="2">The sequence shown here is derived from an EMBL/GenBank/DDBJ whole genome shotgun (WGS) entry which is preliminary data.</text>
</comment>
<evidence type="ECO:0000256" key="1">
    <source>
        <dbReference type="SAM" id="SignalP"/>
    </source>
</evidence>
<accession>A0A3P3Q9L9</accession>
<keyword evidence="1" id="KW-0732">Signal</keyword>